<gene>
    <name evidence="1" type="ORF">CLUMA_CG012784</name>
</gene>
<dbReference type="Proteomes" id="UP000183832">
    <property type="component" value="Unassembled WGS sequence"/>
</dbReference>
<evidence type="ECO:0000313" key="1">
    <source>
        <dbReference type="EMBL" id="CRK99426.1"/>
    </source>
</evidence>
<name>A0A1J1II31_9DIPT</name>
<proteinExistence type="predicted"/>
<sequence length="87" mass="10236">MFCAMFSKKEQMMMNNTWNCILHINNSIVGERFTEGLDSFKCFFLNGAYTDQFLMNYSLMDFPNTLESEREKRMKNSLNRSKGHGIT</sequence>
<evidence type="ECO:0000313" key="2">
    <source>
        <dbReference type="Proteomes" id="UP000183832"/>
    </source>
</evidence>
<organism evidence="1 2">
    <name type="scientific">Clunio marinus</name>
    <dbReference type="NCBI Taxonomy" id="568069"/>
    <lineage>
        <taxon>Eukaryota</taxon>
        <taxon>Metazoa</taxon>
        <taxon>Ecdysozoa</taxon>
        <taxon>Arthropoda</taxon>
        <taxon>Hexapoda</taxon>
        <taxon>Insecta</taxon>
        <taxon>Pterygota</taxon>
        <taxon>Neoptera</taxon>
        <taxon>Endopterygota</taxon>
        <taxon>Diptera</taxon>
        <taxon>Nematocera</taxon>
        <taxon>Chironomoidea</taxon>
        <taxon>Chironomidae</taxon>
        <taxon>Clunio</taxon>
    </lineage>
</organism>
<accession>A0A1J1II31</accession>
<keyword evidence="2" id="KW-1185">Reference proteome</keyword>
<dbReference type="AlphaFoldDB" id="A0A1J1II31"/>
<reference evidence="1 2" key="1">
    <citation type="submission" date="2015-04" db="EMBL/GenBank/DDBJ databases">
        <authorList>
            <person name="Syromyatnikov M.Y."/>
            <person name="Popov V.N."/>
        </authorList>
    </citation>
    <scope>NUCLEOTIDE SEQUENCE [LARGE SCALE GENOMIC DNA]</scope>
</reference>
<dbReference type="EMBL" id="CVRI01000050">
    <property type="protein sequence ID" value="CRK99426.1"/>
    <property type="molecule type" value="Genomic_DNA"/>
</dbReference>
<protein>
    <submittedName>
        <fullName evidence="1">CLUMA_CG012784, isoform A</fullName>
    </submittedName>
</protein>